<dbReference type="Gene3D" id="3.30.420.10">
    <property type="entry name" value="Ribonuclease H-like superfamily/Ribonuclease H"/>
    <property type="match status" value="1"/>
</dbReference>
<evidence type="ECO:0000256" key="1">
    <source>
        <dbReference type="ARBA" id="ARBA00022884"/>
    </source>
</evidence>
<reference evidence="4" key="1">
    <citation type="journal article" date="2017" name="Nat. Ecol. Evol.">
        <title>Genome expansion and lineage-specific genetic innovations in the forest pathogenic fungi Armillaria.</title>
        <authorList>
            <person name="Sipos G."/>
            <person name="Prasanna A.N."/>
            <person name="Walter M.C."/>
            <person name="O'Connor E."/>
            <person name="Balint B."/>
            <person name="Krizsan K."/>
            <person name="Kiss B."/>
            <person name="Hess J."/>
            <person name="Varga T."/>
            <person name="Slot J."/>
            <person name="Riley R."/>
            <person name="Boka B."/>
            <person name="Rigling D."/>
            <person name="Barry K."/>
            <person name="Lee J."/>
            <person name="Mihaltcheva S."/>
            <person name="LaButti K."/>
            <person name="Lipzen A."/>
            <person name="Waldron R."/>
            <person name="Moloney N.M."/>
            <person name="Sperisen C."/>
            <person name="Kredics L."/>
            <person name="Vagvoelgyi C."/>
            <person name="Patrignani A."/>
            <person name="Fitzpatrick D."/>
            <person name="Nagy I."/>
            <person name="Doyle S."/>
            <person name="Anderson J.B."/>
            <person name="Grigoriev I.V."/>
            <person name="Gueldener U."/>
            <person name="Muensterkoetter M."/>
            <person name="Nagy L.G."/>
        </authorList>
    </citation>
    <scope>NUCLEOTIDE SEQUENCE [LARGE SCALE GENOMIC DNA]</scope>
    <source>
        <strain evidence="4">C18/9</strain>
    </source>
</reference>
<dbReference type="InterPro" id="IPR050951">
    <property type="entry name" value="Retrovirus_Pol_polyprotein"/>
</dbReference>
<dbReference type="SUPFAM" id="SSF53098">
    <property type="entry name" value="Ribonuclease H-like"/>
    <property type="match status" value="1"/>
</dbReference>
<evidence type="ECO:0000313" key="4">
    <source>
        <dbReference type="Proteomes" id="UP000219338"/>
    </source>
</evidence>
<keyword evidence="4" id="KW-1185">Reference proteome</keyword>
<dbReference type="GO" id="GO:0015074">
    <property type="term" value="P:DNA integration"/>
    <property type="evidence" value="ECO:0007669"/>
    <property type="project" value="InterPro"/>
</dbReference>
<feature type="domain" description="Integrase catalytic" evidence="2">
    <location>
        <begin position="1"/>
        <end position="117"/>
    </location>
</feature>
<protein>
    <recommendedName>
        <fullName evidence="2">Integrase catalytic domain-containing protein</fullName>
    </recommendedName>
</protein>
<dbReference type="GO" id="GO:0003723">
    <property type="term" value="F:RNA binding"/>
    <property type="evidence" value="ECO:0007669"/>
    <property type="project" value="UniProtKB-KW"/>
</dbReference>
<dbReference type="OrthoDB" id="3211671at2759"/>
<dbReference type="SUPFAM" id="SSF54160">
    <property type="entry name" value="Chromo domain-like"/>
    <property type="match status" value="1"/>
</dbReference>
<dbReference type="GO" id="GO:0005634">
    <property type="term" value="C:nucleus"/>
    <property type="evidence" value="ECO:0007669"/>
    <property type="project" value="UniProtKB-ARBA"/>
</dbReference>
<dbReference type="InterPro" id="IPR036397">
    <property type="entry name" value="RNaseH_sf"/>
</dbReference>
<dbReference type="InterPro" id="IPR012337">
    <property type="entry name" value="RNaseH-like_sf"/>
</dbReference>
<evidence type="ECO:0000259" key="2">
    <source>
        <dbReference type="PROSITE" id="PS50994"/>
    </source>
</evidence>
<accession>A0A284RZS4</accession>
<dbReference type="InterPro" id="IPR016197">
    <property type="entry name" value="Chromo-like_dom_sf"/>
</dbReference>
<evidence type="ECO:0000313" key="3">
    <source>
        <dbReference type="EMBL" id="SJL14217.1"/>
    </source>
</evidence>
<dbReference type="AlphaFoldDB" id="A0A284RZS4"/>
<dbReference type="PANTHER" id="PTHR37984:SF5">
    <property type="entry name" value="PROTEIN NYNRIN-LIKE"/>
    <property type="match status" value="1"/>
</dbReference>
<dbReference type="EMBL" id="FUEG01000023">
    <property type="protein sequence ID" value="SJL14217.1"/>
    <property type="molecule type" value="Genomic_DNA"/>
</dbReference>
<dbReference type="InterPro" id="IPR001584">
    <property type="entry name" value="Integrase_cat-core"/>
</dbReference>
<dbReference type="PROSITE" id="PS50994">
    <property type="entry name" value="INTEGRASE"/>
    <property type="match status" value="1"/>
</dbReference>
<dbReference type="Proteomes" id="UP000219338">
    <property type="component" value="Unassembled WGS sequence"/>
</dbReference>
<keyword evidence="1" id="KW-0694">RNA-binding</keyword>
<proteinExistence type="predicted"/>
<dbReference type="STRING" id="47428.A0A284RZS4"/>
<dbReference type="Gene3D" id="2.40.50.40">
    <property type="match status" value="1"/>
</dbReference>
<dbReference type="InterPro" id="IPR056924">
    <property type="entry name" value="SH3_Tf2-1"/>
</dbReference>
<gene>
    <name evidence="3" type="ORF">ARMOST_17673</name>
</gene>
<dbReference type="PANTHER" id="PTHR37984">
    <property type="entry name" value="PROTEIN CBG26694"/>
    <property type="match status" value="1"/>
</dbReference>
<dbReference type="OMA" id="RQCILAD"/>
<organism evidence="3 4">
    <name type="scientific">Armillaria ostoyae</name>
    <name type="common">Armillaria root rot fungus</name>
    <dbReference type="NCBI Taxonomy" id="47428"/>
    <lineage>
        <taxon>Eukaryota</taxon>
        <taxon>Fungi</taxon>
        <taxon>Dikarya</taxon>
        <taxon>Basidiomycota</taxon>
        <taxon>Agaricomycotina</taxon>
        <taxon>Agaricomycetes</taxon>
        <taxon>Agaricomycetidae</taxon>
        <taxon>Agaricales</taxon>
        <taxon>Marasmiineae</taxon>
        <taxon>Physalacriaceae</taxon>
        <taxon>Armillaria</taxon>
    </lineage>
</organism>
<dbReference type="Pfam" id="PF24626">
    <property type="entry name" value="SH3_Tf2-1"/>
    <property type="match status" value="1"/>
</dbReference>
<name>A0A284RZS4_ARMOS</name>
<sequence>MNYKAKEVAELIFEEVYKLHGLPKGIISDRDTLFTSIFWSHLHKLIGTKLKMSSAYHPETDGSTERANRVISAMLRQCILADQKNWVALLPAIEFAINSARSEITGYAPFFLNNGRMPCSMIWDNATKTEYPGVRVFAMRMKQAILSAHDSILESRVKQTRDANRKWRPIPFTEKDLVYISTKNISFLKGLARKLNLKYIGPYSILKDFGNGSFRIALPSHLKARGVHDVFHSSLLRVHIPNNDCLFPGHAENQVGLTDEVSGEWAVEQIIGHSGSKTDSLFQVKWKSWDITWLPYEKADHLDVLGEYFDVLGISDVSQLRDSRAPTYGCYLDT</sequence>